<dbReference type="EMBL" id="JAOAOG010000339">
    <property type="protein sequence ID" value="KAJ6226743.1"/>
    <property type="molecule type" value="Genomic_DNA"/>
</dbReference>
<evidence type="ECO:0000313" key="2">
    <source>
        <dbReference type="Proteomes" id="UP001150062"/>
    </source>
</evidence>
<gene>
    <name evidence="1" type="ORF">M0813_10276</name>
</gene>
<protein>
    <recommendedName>
        <fullName evidence="3">Maturase K</fullName>
    </recommendedName>
</protein>
<evidence type="ECO:0000313" key="1">
    <source>
        <dbReference type="EMBL" id="KAJ6226743.1"/>
    </source>
</evidence>
<sequence>MMHKLLINVEVHAYFRYNMPFYHYKNLPCGILLTKGPLVSKVFYLIKIITINKRPNGREQPVIVVLRNRHQFFEISPLAVLFLEQQSLPQLSKVWNSIIYQQDAIALLEFVSFRG</sequence>
<name>A0ABQ8X502_9EUKA</name>
<evidence type="ECO:0008006" key="3">
    <source>
        <dbReference type="Google" id="ProtNLM"/>
    </source>
</evidence>
<reference evidence="1" key="1">
    <citation type="submission" date="2022-08" db="EMBL/GenBank/DDBJ databases">
        <title>Novel sulfate-reducing endosymbionts in the free-living metamonad Anaeramoeba.</title>
        <authorList>
            <person name="Jerlstrom-Hultqvist J."/>
            <person name="Cepicka I."/>
            <person name="Gallot-Lavallee L."/>
            <person name="Salas-Leiva D."/>
            <person name="Curtis B.A."/>
            <person name="Zahonova K."/>
            <person name="Pipaliya S."/>
            <person name="Dacks J."/>
            <person name="Roger A.J."/>
        </authorList>
    </citation>
    <scope>NUCLEOTIDE SEQUENCE</scope>
    <source>
        <strain evidence="1">Schooner1</strain>
    </source>
</reference>
<accession>A0ABQ8X502</accession>
<dbReference type="Proteomes" id="UP001150062">
    <property type="component" value="Unassembled WGS sequence"/>
</dbReference>
<proteinExistence type="predicted"/>
<organism evidence="1 2">
    <name type="scientific">Anaeramoeba flamelloides</name>
    <dbReference type="NCBI Taxonomy" id="1746091"/>
    <lineage>
        <taxon>Eukaryota</taxon>
        <taxon>Metamonada</taxon>
        <taxon>Anaeramoebidae</taxon>
        <taxon>Anaeramoeba</taxon>
    </lineage>
</organism>
<comment type="caution">
    <text evidence="1">The sequence shown here is derived from an EMBL/GenBank/DDBJ whole genome shotgun (WGS) entry which is preliminary data.</text>
</comment>
<keyword evidence="2" id="KW-1185">Reference proteome</keyword>